<dbReference type="EMBL" id="BNJK01000001">
    <property type="protein sequence ID" value="GHO94157.1"/>
    <property type="molecule type" value="Genomic_DNA"/>
</dbReference>
<keyword evidence="3" id="KW-1185">Reference proteome</keyword>
<dbReference type="InterPro" id="IPR032830">
    <property type="entry name" value="XPB/Ssl2_N"/>
</dbReference>
<feature type="domain" description="Helicase XPB/Ssl2 N-terminal" evidence="1">
    <location>
        <begin position="493"/>
        <end position="615"/>
    </location>
</feature>
<evidence type="ECO:0000313" key="3">
    <source>
        <dbReference type="Proteomes" id="UP000597444"/>
    </source>
</evidence>
<gene>
    <name evidence="2" type="ORF">KSF_042050</name>
</gene>
<reference evidence="2" key="1">
    <citation type="submission" date="2020-10" db="EMBL/GenBank/DDBJ databases">
        <title>Taxonomic study of unclassified bacteria belonging to the class Ktedonobacteria.</title>
        <authorList>
            <person name="Yabe S."/>
            <person name="Wang C.M."/>
            <person name="Zheng Y."/>
            <person name="Sakai Y."/>
            <person name="Cavaletti L."/>
            <person name="Monciardini P."/>
            <person name="Donadio S."/>
        </authorList>
    </citation>
    <scope>NUCLEOTIDE SEQUENCE</scope>
    <source>
        <strain evidence="2">ID150040</strain>
    </source>
</reference>
<sequence length="812" mass="92235">MISSDAVSRLFYITRTHMEQSDLDLLQMVPSYHVQSVAKTRLGASFKGYSIEPSPNISSSSSTSSPSLPNIAEALFDPASVKRALQHLSETEQLILRELVNCGGRTNSRDLALYFSCSGLLAPVQKSEAGTDLRGETIDPIISSASGQLLHYPTAHPHGIFEQSVRHLLVLGLVFWGKQTNFSGRDYSSGVHDGVLIVPIAVRNVVRQEWPLSETVLPENKEVGEQARAFQRTLYLYWSMAASMREGLSLVNSGLLARSSLRHVVEHLGSRLHAEQTRVESDTPLLVFVRLLLMKLGLLQERRGSIYALPAEAFFALPLVERIQRCYRLYVETPFWNELLYLPDVNVRPGPQPQDSAHEEVIRARHISIDRVLQETPNEWHSFPALIARTKLYAPYLLFPRQYGSRAERYSSGSNPYGWDFRLRRGWLTHREGWHMVEGGFIRAVVAGPLHWLGLIDLDHEEGPGAFRLTNDVLSVAANEQPVTHDETTWGRLIVQPNFELVALAPVSELLLVQLDRFAERVSLEHIAQYRVTKASITRAIQRGLHAEQIQKVLEQAAGGEIPQNVRYSLVEWERQARRIEIWQEAILLEVDEEELVDDLFAHEETRKLFKRRLAPRLVEVAPQHLEAVQRMLWQRNYLPALSTVPAQETNDTGRATTHEAQWRLHEDGLLQPLYAVLDLYLIAEVERFSQLDEESGWQRITPESLQSGLQDNSLATILRFLQVYCDGGIPGSLLIRLKLWGRGYDREEIAVETTPMLRLPSQVLQDLQNDQEIRPLLGDEVERESSLVRVEADQLEQILALLRARGFQLEE</sequence>
<evidence type="ECO:0000259" key="1">
    <source>
        <dbReference type="Pfam" id="PF13625"/>
    </source>
</evidence>
<proteinExistence type="predicted"/>
<protein>
    <recommendedName>
        <fullName evidence="1">Helicase XPB/Ssl2 N-terminal domain-containing protein</fullName>
    </recommendedName>
</protein>
<dbReference type="AlphaFoldDB" id="A0A8J3N4J5"/>
<dbReference type="Proteomes" id="UP000597444">
    <property type="component" value="Unassembled WGS sequence"/>
</dbReference>
<accession>A0A8J3N4J5</accession>
<dbReference type="Pfam" id="PF13625">
    <property type="entry name" value="Helicase_C_3"/>
    <property type="match status" value="1"/>
</dbReference>
<organism evidence="2 3">
    <name type="scientific">Reticulibacter mediterranei</name>
    <dbReference type="NCBI Taxonomy" id="2778369"/>
    <lineage>
        <taxon>Bacteria</taxon>
        <taxon>Bacillati</taxon>
        <taxon>Chloroflexota</taxon>
        <taxon>Ktedonobacteria</taxon>
        <taxon>Ktedonobacterales</taxon>
        <taxon>Reticulibacteraceae</taxon>
        <taxon>Reticulibacter</taxon>
    </lineage>
</organism>
<name>A0A8J3N4J5_9CHLR</name>
<comment type="caution">
    <text evidence="2">The sequence shown here is derived from an EMBL/GenBank/DDBJ whole genome shotgun (WGS) entry which is preliminary data.</text>
</comment>
<evidence type="ECO:0000313" key="2">
    <source>
        <dbReference type="EMBL" id="GHO94157.1"/>
    </source>
</evidence>